<dbReference type="OrthoDB" id="9800643at2"/>
<dbReference type="AlphaFoldDB" id="A0A1L7D3P1"/>
<comment type="similarity">
    <text evidence="5">Belongs to the protein N5-glutamine methyltransferase family. PrmC subfamily.</text>
</comment>
<evidence type="ECO:0000313" key="9">
    <source>
        <dbReference type="Proteomes" id="UP000185491"/>
    </source>
</evidence>
<reference evidence="8 9" key="1">
    <citation type="submission" date="2014-08" db="EMBL/GenBank/DDBJ databases">
        <title>Complete genome sequence of Corynebacterium phocae M408/89/1(T)(=DSM 44612(T)), isolated from the common seal (Phoca vitulina).</title>
        <authorList>
            <person name="Ruckert C."/>
            <person name="Albersmeier A."/>
            <person name="Winkler A."/>
            <person name="Kalinowski J."/>
        </authorList>
    </citation>
    <scope>NUCLEOTIDE SEQUENCE [LARGE SCALE GENOMIC DNA]</scope>
    <source>
        <strain evidence="8 9">M408/89/1</strain>
    </source>
</reference>
<evidence type="ECO:0000256" key="5">
    <source>
        <dbReference type="HAMAP-Rule" id="MF_02126"/>
    </source>
</evidence>
<dbReference type="GO" id="GO:0102559">
    <property type="term" value="F:peptide chain release factor N(5)-glutamine methyltransferase activity"/>
    <property type="evidence" value="ECO:0007669"/>
    <property type="project" value="UniProtKB-EC"/>
</dbReference>
<dbReference type="RefSeq" id="WP_075734605.1">
    <property type="nucleotide sequence ID" value="NZ_CP009249.1"/>
</dbReference>
<dbReference type="EMBL" id="CP009249">
    <property type="protein sequence ID" value="APT92769.1"/>
    <property type="molecule type" value="Genomic_DNA"/>
</dbReference>
<dbReference type="GO" id="GO:0003676">
    <property type="term" value="F:nucleic acid binding"/>
    <property type="evidence" value="ECO:0007669"/>
    <property type="project" value="InterPro"/>
</dbReference>
<comment type="catalytic activity">
    <reaction evidence="4 5">
        <text>L-glutaminyl-[peptide chain release factor] + S-adenosyl-L-methionine = N(5)-methyl-L-glutaminyl-[peptide chain release factor] + S-adenosyl-L-homocysteine + H(+)</text>
        <dbReference type="Rhea" id="RHEA:42896"/>
        <dbReference type="Rhea" id="RHEA-COMP:10271"/>
        <dbReference type="Rhea" id="RHEA-COMP:10272"/>
        <dbReference type="ChEBI" id="CHEBI:15378"/>
        <dbReference type="ChEBI" id="CHEBI:30011"/>
        <dbReference type="ChEBI" id="CHEBI:57856"/>
        <dbReference type="ChEBI" id="CHEBI:59789"/>
        <dbReference type="ChEBI" id="CHEBI:61891"/>
        <dbReference type="EC" id="2.1.1.297"/>
    </reaction>
</comment>
<keyword evidence="1 5" id="KW-0489">Methyltransferase</keyword>
<dbReference type="InterPro" id="IPR004556">
    <property type="entry name" value="HemK-like"/>
</dbReference>
<dbReference type="InterPro" id="IPR050320">
    <property type="entry name" value="N5-glutamine_MTase"/>
</dbReference>
<comment type="function">
    <text evidence="5">Methylates the class 1 translation termination release factors RF1/PrfA and RF2/PrfB on the glutamine residue of the universally conserved GGQ motif.</text>
</comment>
<feature type="binding site" evidence="5">
    <location>
        <position position="151"/>
    </location>
    <ligand>
        <name>S-adenosyl-L-methionine</name>
        <dbReference type="ChEBI" id="CHEBI:59789"/>
    </ligand>
</feature>
<dbReference type="Pfam" id="PF05175">
    <property type="entry name" value="MTS"/>
    <property type="match status" value="1"/>
</dbReference>
<comment type="caution">
    <text evidence="5">Lacks conserved residue(s) required for the propagation of feature annotation.</text>
</comment>
<dbReference type="KEGG" id="cpho:CPHO_07545"/>
<dbReference type="InterPro" id="IPR019874">
    <property type="entry name" value="RF_methyltr_PrmC"/>
</dbReference>
<feature type="binding site" evidence="5">
    <location>
        <begin position="195"/>
        <end position="198"/>
    </location>
    <ligand>
        <name>substrate</name>
    </ligand>
</feature>
<name>A0A1L7D3P1_9CORY</name>
<dbReference type="SUPFAM" id="SSF53335">
    <property type="entry name" value="S-adenosyl-L-methionine-dependent methyltransferases"/>
    <property type="match status" value="1"/>
</dbReference>
<dbReference type="InterPro" id="IPR007848">
    <property type="entry name" value="Small_mtfrase_dom"/>
</dbReference>
<evidence type="ECO:0000256" key="3">
    <source>
        <dbReference type="ARBA" id="ARBA00022691"/>
    </source>
</evidence>
<evidence type="ECO:0000259" key="7">
    <source>
        <dbReference type="Pfam" id="PF17827"/>
    </source>
</evidence>
<evidence type="ECO:0000256" key="1">
    <source>
        <dbReference type="ARBA" id="ARBA00022603"/>
    </source>
</evidence>
<evidence type="ECO:0000259" key="6">
    <source>
        <dbReference type="Pfam" id="PF05175"/>
    </source>
</evidence>
<evidence type="ECO:0000313" key="8">
    <source>
        <dbReference type="EMBL" id="APT92769.1"/>
    </source>
</evidence>
<accession>A0A1L7D3P1</accession>
<dbReference type="STRING" id="161895.CPHO_07545"/>
<dbReference type="NCBIfam" id="TIGR03534">
    <property type="entry name" value="RF_mod_PrmC"/>
    <property type="match status" value="1"/>
</dbReference>
<proteinExistence type="inferred from homology"/>
<dbReference type="CDD" id="cd02440">
    <property type="entry name" value="AdoMet_MTases"/>
    <property type="match status" value="1"/>
</dbReference>
<dbReference type="Gene3D" id="3.40.50.150">
    <property type="entry name" value="Vaccinia Virus protein VP39"/>
    <property type="match status" value="1"/>
</dbReference>
<dbReference type="HAMAP" id="MF_02126">
    <property type="entry name" value="RF_methyltr_PrmC"/>
    <property type="match status" value="1"/>
</dbReference>
<dbReference type="GO" id="GO:0032259">
    <property type="term" value="P:methylation"/>
    <property type="evidence" value="ECO:0007669"/>
    <property type="project" value="UniProtKB-KW"/>
</dbReference>
<gene>
    <name evidence="5" type="primary">prmC</name>
    <name evidence="8" type="ORF">CPHO_07545</name>
</gene>
<dbReference type="NCBIfam" id="TIGR00536">
    <property type="entry name" value="hemK_fam"/>
    <property type="match status" value="1"/>
</dbReference>
<sequence length="287" mass="30916">METLTYAQALRQATGRLRAAGVPSPEWDARILAAHLIHTGHMEIPLQATVIPGFKAAYEPLVARREKREPLQHILGVAWFGDLELVVGPGVFIPRPETEVLADWAVRLLRGRERAASAAPAPRVVDLCTGSGALAAYVANQVATAQVWAVELSDTASTYARQNLAPHGVALVQGDATSSRTLGELDGTVDLVLTNPPYVPQTLDLEPEVYADPPEAVFGGQDGMSVIHKLIPRIATLLKPGGMVGLEHDDVTSPAVQEAMAANGNFTDIEVLYDFNRIPRFVVARRK</sequence>
<organism evidence="8 9">
    <name type="scientific">Corynebacterium phocae</name>
    <dbReference type="NCBI Taxonomy" id="161895"/>
    <lineage>
        <taxon>Bacteria</taxon>
        <taxon>Bacillati</taxon>
        <taxon>Actinomycetota</taxon>
        <taxon>Actinomycetes</taxon>
        <taxon>Mycobacteriales</taxon>
        <taxon>Corynebacteriaceae</taxon>
        <taxon>Corynebacterium</taxon>
    </lineage>
</organism>
<evidence type="ECO:0000256" key="4">
    <source>
        <dbReference type="ARBA" id="ARBA00048391"/>
    </source>
</evidence>
<dbReference type="InterPro" id="IPR040758">
    <property type="entry name" value="PrmC_N"/>
</dbReference>
<evidence type="ECO:0000256" key="2">
    <source>
        <dbReference type="ARBA" id="ARBA00022679"/>
    </source>
</evidence>
<dbReference type="Pfam" id="PF17827">
    <property type="entry name" value="PrmC_N"/>
    <property type="match status" value="1"/>
</dbReference>
<dbReference type="PROSITE" id="PS00092">
    <property type="entry name" value="N6_MTASE"/>
    <property type="match status" value="1"/>
</dbReference>
<dbReference type="InterPro" id="IPR002052">
    <property type="entry name" value="DNA_methylase_N6_adenine_CS"/>
</dbReference>
<keyword evidence="9" id="KW-1185">Reference proteome</keyword>
<feature type="domain" description="Release factor glutamine methyltransferase N-terminal" evidence="7">
    <location>
        <begin position="8"/>
        <end position="76"/>
    </location>
</feature>
<feature type="binding site" evidence="5">
    <location>
        <position position="195"/>
    </location>
    <ligand>
        <name>S-adenosyl-L-methionine</name>
        <dbReference type="ChEBI" id="CHEBI:59789"/>
    </ligand>
</feature>
<dbReference type="EC" id="2.1.1.297" evidence="5"/>
<dbReference type="Proteomes" id="UP000185491">
    <property type="component" value="Chromosome"/>
</dbReference>
<protein>
    <recommendedName>
        <fullName evidence="5">Release factor glutamine methyltransferase</fullName>
        <shortName evidence="5">RF MTase</shortName>
        <ecNumber evidence="5">2.1.1.297</ecNumber>
    </recommendedName>
    <alternativeName>
        <fullName evidence="5">N5-glutamine methyltransferase PrmC</fullName>
    </alternativeName>
    <alternativeName>
        <fullName evidence="5">Protein-(glutamine-N5) MTase PrmC</fullName>
    </alternativeName>
    <alternativeName>
        <fullName evidence="5">Protein-glutamine N-methyltransferase PrmC</fullName>
    </alternativeName>
</protein>
<keyword evidence="2 5" id="KW-0808">Transferase</keyword>
<dbReference type="Gene3D" id="1.10.8.10">
    <property type="entry name" value="DNA helicase RuvA subunit, C-terminal domain"/>
    <property type="match status" value="1"/>
</dbReference>
<dbReference type="PANTHER" id="PTHR18895">
    <property type="entry name" value="HEMK METHYLTRANSFERASE"/>
    <property type="match status" value="1"/>
</dbReference>
<feature type="domain" description="Methyltransferase small" evidence="6">
    <location>
        <begin position="121"/>
        <end position="200"/>
    </location>
</feature>
<keyword evidence="3 5" id="KW-0949">S-adenosyl-L-methionine</keyword>
<dbReference type="PANTHER" id="PTHR18895:SF74">
    <property type="entry name" value="MTRF1L RELEASE FACTOR GLUTAMINE METHYLTRANSFERASE"/>
    <property type="match status" value="1"/>
</dbReference>
<dbReference type="InterPro" id="IPR029063">
    <property type="entry name" value="SAM-dependent_MTases_sf"/>
</dbReference>